<evidence type="ECO:0000313" key="18">
    <source>
        <dbReference type="EMBL" id="MBA4667859.1"/>
    </source>
</evidence>
<evidence type="ECO:0000256" key="4">
    <source>
        <dbReference type="ARBA" id="ARBA00022618"/>
    </source>
</evidence>
<keyword evidence="6 14" id="KW-0547">Nucleotide-binding</keyword>
<evidence type="ECO:0000256" key="15">
    <source>
        <dbReference type="RuleBase" id="RU004196"/>
    </source>
</evidence>
<proteinExistence type="inferred from homology"/>
<evidence type="ECO:0000256" key="5">
    <source>
        <dbReference type="ARBA" id="ARBA00022705"/>
    </source>
</evidence>
<dbReference type="GO" id="GO:0003677">
    <property type="term" value="F:DNA binding"/>
    <property type="evidence" value="ECO:0007669"/>
    <property type="project" value="InterPro"/>
</dbReference>
<keyword evidence="4" id="KW-0132">Cell division</keyword>
<dbReference type="GO" id="GO:0051301">
    <property type="term" value="P:cell division"/>
    <property type="evidence" value="ECO:0007669"/>
    <property type="project" value="UniProtKB-KW"/>
</dbReference>
<dbReference type="Gene3D" id="2.40.50.140">
    <property type="entry name" value="Nucleic acid-binding proteins"/>
    <property type="match status" value="1"/>
</dbReference>
<accession>A0A7C9AGY8</accession>
<evidence type="ECO:0000256" key="16">
    <source>
        <dbReference type="SAM" id="MobiDB-lite"/>
    </source>
</evidence>
<evidence type="ECO:0000256" key="3">
    <source>
        <dbReference type="ARBA" id="ARBA00022598"/>
    </source>
</evidence>
<dbReference type="SUPFAM" id="SSF117018">
    <property type="entry name" value="ATP-dependent DNA ligase DNA-binding domain"/>
    <property type="match status" value="1"/>
</dbReference>
<evidence type="ECO:0000256" key="8">
    <source>
        <dbReference type="ARBA" id="ARBA00022840"/>
    </source>
</evidence>
<dbReference type="InterPro" id="IPR016059">
    <property type="entry name" value="DNA_ligase_ATP-dep_CS"/>
</dbReference>
<evidence type="ECO:0000256" key="11">
    <source>
        <dbReference type="ARBA" id="ARBA00023242"/>
    </source>
</evidence>
<dbReference type="GO" id="GO:0006281">
    <property type="term" value="P:DNA repair"/>
    <property type="evidence" value="ECO:0007669"/>
    <property type="project" value="UniProtKB-KW"/>
</dbReference>
<dbReference type="InterPro" id="IPR012308">
    <property type="entry name" value="DNA_ligase_ATP-dep_N"/>
</dbReference>
<dbReference type="CDD" id="cd07900">
    <property type="entry name" value="Adenylation_DNA_ligase_I_Euk"/>
    <property type="match status" value="1"/>
</dbReference>
<evidence type="ECO:0000256" key="9">
    <source>
        <dbReference type="ARBA" id="ARBA00023172"/>
    </source>
</evidence>
<dbReference type="Pfam" id="PF01068">
    <property type="entry name" value="DNA_ligase_A_M"/>
    <property type="match status" value="1"/>
</dbReference>
<dbReference type="AlphaFoldDB" id="A0A7C9AGY8"/>
<dbReference type="GO" id="GO:0005739">
    <property type="term" value="C:mitochondrion"/>
    <property type="evidence" value="ECO:0007669"/>
    <property type="project" value="TreeGrafter"/>
</dbReference>
<dbReference type="InterPro" id="IPR012309">
    <property type="entry name" value="DNA_ligase_ATP-dep_C"/>
</dbReference>
<dbReference type="GO" id="GO:0005634">
    <property type="term" value="C:nucleus"/>
    <property type="evidence" value="ECO:0007669"/>
    <property type="project" value="UniProtKB-SubCell"/>
</dbReference>
<evidence type="ECO:0000256" key="1">
    <source>
        <dbReference type="ARBA" id="ARBA00004123"/>
    </source>
</evidence>
<keyword evidence="9 14" id="KW-0233">DNA recombination</keyword>
<dbReference type="Pfam" id="PF04679">
    <property type="entry name" value="DNA_ligase_A_C"/>
    <property type="match status" value="1"/>
</dbReference>
<dbReference type="EC" id="6.5.1.1" evidence="14"/>
<dbReference type="PROSITE" id="PS00697">
    <property type="entry name" value="DNA_LIGASE_A1"/>
    <property type="match status" value="1"/>
</dbReference>
<dbReference type="InterPro" id="IPR012340">
    <property type="entry name" value="NA-bd_OB-fold"/>
</dbReference>
<dbReference type="PANTHER" id="PTHR45674">
    <property type="entry name" value="DNA LIGASE 1/3 FAMILY MEMBER"/>
    <property type="match status" value="1"/>
</dbReference>
<keyword evidence="10 14" id="KW-0234">DNA repair</keyword>
<sequence>MRRSSQTMIHKPPPLTVAKVLETFRRIAKESGKNSKEKKKNHVRALLVAACDCEPKYLIRLLLKDKLRIGLSELSLLEALACAAAYAEKHSVSCGSFQSDLSKAVDVLKGVHSMVPVYERIVPALLDGGVWNLADTCSFSLGIPCEPMLSAPAKSVSEIVNRYHGIEYTCEYKYDGIRAQIHCMDDGSIRIFSRKLECCTNQYPDVILAVKRLKRVPVKSCVLDCEIVGYDSEQMKILPLQKLMTRGRKGVHVDNIKINACIFAFDLLYLNGQSLLQEQLKIRRKLLKDSFEVETGILQFATALDSSNLDEIQVFLDKAVNASCEGLVIKTLSVDAAYEPGKAKWVKLKKDYLESMWDSLDLVPIGAYFGKGRRTAFYGTFLLACYDPDKEEFQTVTKAGTGFSEEVLKEHCQILSSKMIPKPKPYYRHISGKTTPDVWFEPSEVWEVKAGGLTISPVYCAGSDILNSNKGFSLRNPTLIRPREDKSPEQATTSKQIAEMYFRQWQGNPHMPPDDEEINS</sequence>
<keyword evidence="3 14" id="KW-0436">Ligase</keyword>
<evidence type="ECO:0000256" key="13">
    <source>
        <dbReference type="ARBA" id="ARBA00034003"/>
    </source>
</evidence>
<dbReference type="PROSITE" id="PS00333">
    <property type="entry name" value="DNA_LIGASE_A2"/>
    <property type="match status" value="1"/>
</dbReference>
<dbReference type="SUPFAM" id="SSF56091">
    <property type="entry name" value="DNA ligase/mRNA capping enzyme, catalytic domain"/>
    <property type="match status" value="1"/>
</dbReference>
<dbReference type="InterPro" id="IPR036599">
    <property type="entry name" value="DNA_ligase_N_sf"/>
</dbReference>
<evidence type="ECO:0000256" key="14">
    <source>
        <dbReference type="RuleBase" id="RU000617"/>
    </source>
</evidence>
<dbReference type="FunFam" id="3.30.470.30:FF:000002">
    <property type="entry name" value="DNA ligase"/>
    <property type="match status" value="1"/>
</dbReference>
<dbReference type="GO" id="GO:0005524">
    <property type="term" value="F:ATP binding"/>
    <property type="evidence" value="ECO:0007669"/>
    <property type="project" value="UniProtKB-KW"/>
</dbReference>
<comment type="catalytic activity">
    <reaction evidence="13 14">
        <text>ATP + (deoxyribonucleotide)n-3'-hydroxyl + 5'-phospho-(deoxyribonucleotide)m = (deoxyribonucleotide)n+m + AMP + diphosphate.</text>
        <dbReference type="EC" id="6.5.1.1"/>
    </reaction>
</comment>
<dbReference type="SUPFAM" id="SSF50249">
    <property type="entry name" value="Nucleic acid-binding proteins"/>
    <property type="match status" value="1"/>
</dbReference>
<comment type="similarity">
    <text evidence="2 15">Belongs to the ATP-dependent DNA ligase family.</text>
</comment>
<dbReference type="NCBIfam" id="TIGR00574">
    <property type="entry name" value="dnl1"/>
    <property type="match status" value="1"/>
</dbReference>
<dbReference type="PANTHER" id="PTHR45674:SF4">
    <property type="entry name" value="DNA LIGASE 1"/>
    <property type="match status" value="1"/>
</dbReference>
<organism evidence="18">
    <name type="scientific">Opuntia streptacantha</name>
    <name type="common">Prickly pear cactus</name>
    <name type="synonym">Opuntia cardona</name>
    <dbReference type="NCBI Taxonomy" id="393608"/>
    <lineage>
        <taxon>Eukaryota</taxon>
        <taxon>Viridiplantae</taxon>
        <taxon>Streptophyta</taxon>
        <taxon>Embryophyta</taxon>
        <taxon>Tracheophyta</taxon>
        <taxon>Spermatophyta</taxon>
        <taxon>Magnoliopsida</taxon>
        <taxon>eudicotyledons</taxon>
        <taxon>Gunneridae</taxon>
        <taxon>Pentapetalae</taxon>
        <taxon>Caryophyllales</taxon>
        <taxon>Cactineae</taxon>
        <taxon>Cactaceae</taxon>
        <taxon>Opuntioideae</taxon>
        <taxon>Opuntia</taxon>
    </lineage>
</organism>
<reference evidence="18" key="1">
    <citation type="journal article" date="2013" name="J. Plant Res.">
        <title>Effect of fungi and light on seed germination of three Opuntia species from semiarid lands of central Mexico.</title>
        <authorList>
            <person name="Delgado-Sanchez P."/>
            <person name="Jimenez-Bremont J.F."/>
            <person name="Guerrero-Gonzalez Mde L."/>
            <person name="Flores J."/>
        </authorList>
    </citation>
    <scope>NUCLEOTIDE SEQUENCE</scope>
    <source>
        <tissue evidence="18">Cladode</tissue>
    </source>
</reference>
<dbReference type="GO" id="GO:0003910">
    <property type="term" value="F:DNA ligase (ATP) activity"/>
    <property type="evidence" value="ECO:0007669"/>
    <property type="project" value="UniProtKB-EC"/>
</dbReference>
<dbReference type="InterPro" id="IPR050191">
    <property type="entry name" value="ATP-dep_DNA_ligase"/>
</dbReference>
<keyword evidence="11" id="KW-0539">Nucleus</keyword>
<dbReference type="EMBL" id="GISG01237247">
    <property type="protein sequence ID" value="MBA4667859.1"/>
    <property type="molecule type" value="Transcribed_RNA"/>
</dbReference>
<keyword evidence="12" id="KW-0131">Cell cycle</keyword>
<feature type="domain" description="ATP-dependent DNA ligase family profile" evidence="17">
    <location>
        <begin position="253"/>
        <end position="387"/>
    </location>
</feature>
<dbReference type="Gene3D" id="1.10.3260.10">
    <property type="entry name" value="DNA ligase, ATP-dependent, N-terminal domain"/>
    <property type="match status" value="1"/>
</dbReference>
<evidence type="ECO:0000256" key="2">
    <source>
        <dbReference type="ARBA" id="ARBA00007572"/>
    </source>
</evidence>
<dbReference type="Gene3D" id="3.30.470.30">
    <property type="entry name" value="DNA ligase/mRNA capping enzyme"/>
    <property type="match status" value="1"/>
</dbReference>
<dbReference type="PROSITE" id="PS50160">
    <property type="entry name" value="DNA_LIGASE_A3"/>
    <property type="match status" value="1"/>
</dbReference>
<protein>
    <recommendedName>
        <fullName evidence="14">DNA ligase</fullName>
        <ecNumber evidence="14">6.5.1.1</ecNumber>
    </recommendedName>
</protein>
<dbReference type="Pfam" id="PF04675">
    <property type="entry name" value="DNA_ligase_A_N"/>
    <property type="match status" value="1"/>
</dbReference>
<evidence type="ECO:0000256" key="10">
    <source>
        <dbReference type="ARBA" id="ARBA00023204"/>
    </source>
</evidence>
<reference evidence="18" key="2">
    <citation type="submission" date="2020-07" db="EMBL/GenBank/DDBJ databases">
        <authorList>
            <person name="Vera ALvarez R."/>
            <person name="Arias-Moreno D.M."/>
            <person name="Jimenez-Jacinto V."/>
            <person name="Jimenez-Bremont J.F."/>
            <person name="Swaminathan K."/>
            <person name="Moose S.P."/>
            <person name="Guerrero-Gonzalez M.L."/>
            <person name="Marino-Ramirez L."/>
            <person name="Landsman D."/>
            <person name="Rodriguez-Kessler M."/>
            <person name="Delgado-Sanchez P."/>
        </authorList>
    </citation>
    <scope>NUCLEOTIDE SEQUENCE</scope>
    <source>
        <tissue evidence="18">Cladode</tissue>
    </source>
</reference>
<dbReference type="InterPro" id="IPR000977">
    <property type="entry name" value="DNA_ligase_ATP-dep"/>
</dbReference>
<evidence type="ECO:0000256" key="6">
    <source>
        <dbReference type="ARBA" id="ARBA00022741"/>
    </source>
</evidence>
<keyword evidence="5" id="KW-0235">DNA replication</keyword>
<dbReference type="GO" id="GO:0006273">
    <property type="term" value="P:lagging strand elongation"/>
    <property type="evidence" value="ECO:0007669"/>
    <property type="project" value="TreeGrafter"/>
</dbReference>
<name>A0A7C9AGY8_OPUST</name>
<evidence type="ECO:0000256" key="7">
    <source>
        <dbReference type="ARBA" id="ARBA00022763"/>
    </source>
</evidence>
<keyword evidence="8 14" id="KW-0067">ATP-binding</keyword>
<dbReference type="InterPro" id="IPR012310">
    <property type="entry name" value="DNA_ligase_ATP-dep_cent"/>
</dbReference>
<dbReference type="GO" id="GO:0006310">
    <property type="term" value="P:DNA recombination"/>
    <property type="evidence" value="ECO:0007669"/>
    <property type="project" value="UniProtKB-KW"/>
</dbReference>
<comment type="subcellular location">
    <subcellularLocation>
        <location evidence="1">Nucleus</location>
    </subcellularLocation>
</comment>
<feature type="region of interest" description="Disordered" evidence="16">
    <location>
        <begin position="477"/>
        <end position="496"/>
    </location>
</feature>
<keyword evidence="7 14" id="KW-0227">DNA damage</keyword>
<evidence type="ECO:0000256" key="12">
    <source>
        <dbReference type="ARBA" id="ARBA00023306"/>
    </source>
</evidence>
<dbReference type="CDD" id="cd07969">
    <property type="entry name" value="OBF_DNA_ligase_I"/>
    <property type="match status" value="1"/>
</dbReference>
<evidence type="ECO:0000259" key="17">
    <source>
        <dbReference type="PROSITE" id="PS50160"/>
    </source>
</evidence>
<dbReference type="GO" id="GO:0071897">
    <property type="term" value="P:DNA biosynthetic process"/>
    <property type="evidence" value="ECO:0007669"/>
    <property type="project" value="InterPro"/>
</dbReference>
<dbReference type="FunFam" id="2.40.50.140:FF:000062">
    <property type="entry name" value="DNA ligase"/>
    <property type="match status" value="1"/>
</dbReference>